<keyword evidence="1" id="KW-0472">Membrane</keyword>
<evidence type="ECO:0000256" key="1">
    <source>
        <dbReference type="SAM" id="Phobius"/>
    </source>
</evidence>
<feature type="transmembrane region" description="Helical" evidence="1">
    <location>
        <begin position="413"/>
        <end position="444"/>
    </location>
</feature>
<comment type="caution">
    <text evidence="2">The sequence shown here is derived from an EMBL/GenBank/DDBJ whole genome shotgun (WGS) entry which is preliminary data.</text>
</comment>
<feature type="transmembrane region" description="Helical" evidence="1">
    <location>
        <begin position="117"/>
        <end position="135"/>
    </location>
</feature>
<gene>
    <name evidence="2" type="ORF">WG66_4746</name>
</gene>
<proteinExistence type="predicted"/>
<feature type="transmembrane region" description="Helical" evidence="1">
    <location>
        <begin position="249"/>
        <end position="267"/>
    </location>
</feature>
<dbReference type="EMBL" id="LATX01001305">
    <property type="protein sequence ID" value="KTB42662.1"/>
    <property type="molecule type" value="Genomic_DNA"/>
</dbReference>
<feature type="transmembrane region" description="Helical" evidence="1">
    <location>
        <begin position="84"/>
        <end position="105"/>
    </location>
</feature>
<protein>
    <submittedName>
        <fullName evidence="2">Uncharacterized protein</fullName>
    </submittedName>
</protein>
<evidence type="ECO:0000313" key="3">
    <source>
        <dbReference type="Proteomes" id="UP000054988"/>
    </source>
</evidence>
<dbReference type="PANTHER" id="PTHR35043:SF7">
    <property type="entry name" value="TRANSCRIPTION FACTOR DOMAIN-CONTAINING PROTEIN"/>
    <property type="match status" value="1"/>
</dbReference>
<sequence>MLFLYALARPVLSDSPSATLPSLRAPIPDHNVSAECDDFHYCRTLTNVVWSCWSVVFISTWVSIHPNVPKYGEHPAVVVMKNGITMFMALIAPELIVLWSMRQWFSARKIAKQFKKYHWGMTHAFFVLMGGFALYDGDEFLFFLWEDWNKTPGAGQDRRIMEEIAATGRGHKTADDPQDSNVSHSGQSYSCLLEFLLDNDFIKLTEAEIQDRSHADALTKGIALIQTTWFILQCIARAIQGLTVTELEIITMAFALLNFIVYFLWWNKPLRVRYPVRVTHRASPPSKAAAPRSPNVQMSACAAIIASIRSNFDNTMLVGQNMDDAGNPFSSRLAKDPVRMYAACYSIAVGFGALHCIGWSFHFLSEAERLQWQILSLMVTFLPVVLGVVHLSVTHRNAIAAFLEDWPKWFAKLLSAIVVLSILLLAITYIVARVWLIVLALMALRELPNGAYKTPQWTTFIPHVG</sequence>
<dbReference type="PANTHER" id="PTHR35043">
    <property type="entry name" value="TRANSCRIPTION FACTOR DOMAIN-CONTAINING PROTEIN"/>
    <property type="match status" value="1"/>
</dbReference>
<feature type="transmembrane region" description="Helical" evidence="1">
    <location>
        <begin position="48"/>
        <end position="64"/>
    </location>
</feature>
<accession>A0A0W0G242</accession>
<feature type="transmembrane region" description="Helical" evidence="1">
    <location>
        <begin position="370"/>
        <end position="393"/>
    </location>
</feature>
<feature type="transmembrane region" description="Helical" evidence="1">
    <location>
        <begin position="340"/>
        <end position="364"/>
    </location>
</feature>
<keyword evidence="1" id="KW-0812">Transmembrane</keyword>
<dbReference type="AlphaFoldDB" id="A0A0W0G242"/>
<reference evidence="2 3" key="1">
    <citation type="submission" date="2015-12" db="EMBL/GenBank/DDBJ databases">
        <title>Draft genome sequence of Moniliophthora roreri, the causal agent of frosty pod rot of cacao.</title>
        <authorList>
            <person name="Aime M.C."/>
            <person name="Diaz-Valderrama J.R."/>
            <person name="Kijpornyongpan T."/>
            <person name="Phillips-Mora W."/>
        </authorList>
    </citation>
    <scope>NUCLEOTIDE SEQUENCE [LARGE SCALE GENOMIC DNA]</scope>
    <source>
        <strain evidence="2 3">MCA 2952</strain>
    </source>
</reference>
<evidence type="ECO:0000313" key="2">
    <source>
        <dbReference type="EMBL" id="KTB42662.1"/>
    </source>
</evidence>
<keyword evidence="1" id="KW-1133">Transmembrane helix</keyword>
<name>A0A0W0G242_MONRR</name>
<dbReference type="eggNOG" id="ENOG502SI8N">
    <property type="taxonomic scope" value="Eukaryota"/>
</dbReference>
<organism evidence="2 3">
    <name type="scientific">Moniliophthora roreri</name>
    <name type="common">Frosty pod rot fungus</name>
    <name type="synonym">Monilia roreri</name>
    <dbReference type="NCBI Taxonomy" id="221103"/>
    <lineage>
        <taxon>Eukaryota</taxon>
        <taxon>Fungi</taxon>
        <taxon>Dikarya</taxon>
        <taxon>Basidiomycota</taxon>
        <taxon>Agaricomycotina</taxon>
        <taxon>Agaricomycetes</taxon>
        <taxon>Agaricomycetidae</taxon>
        <taxon>Agaricales</taxon>
        <taxon>Marasmiineae</taxon>
        <taxon>Marasmiaceae</taxon>
        <taxon>Moniliophthora</taxon>
    </lineage>
</organism>
<dbReference type="Proteomes" id="UP000054988">
    <property type="component" value="Unassembled WGS sequence"/>
</dbReference>